<dbReference type="GO" id="GO:0005886">
    <property type="term" value="C:plasma membrane"/>
    <property type="evidence" value="ECO:0007669"/>
    <property type="project" value="TreeGrafter"/>
</dbReference>
<feature type="domain" description="Protein kinase" evidence="3">
    <location>
        <begin position="227"/>
        <end position="500"/>
    </location>
</feature>
<proteinExistence type="predicted"/>
<dbReference type="GO" id="GO:0031179">
    <property type="term" value="P:peptide modification"/>
    <property type="evidence" value="ECO:0007669"/>
    <property type="project" value="InterPro"/>
</dbReference>
<feature type="binding site" evidence="1">
    <location>
        <position position="827"/>
    </location>
    <ligand>
        <name>Zn(2+)</name>
        <dbReference type="ChEBI" id="CHEBI:29105"/>
    </ligand>
</feature>
<keyword evidence="1" id="KW-0479">Metal-binding</keyword>
<feature type="binding site" evidence="1">
    <location>
        <position position="781"/>
    </location>
    <ligand>
        <name>Zn(2+)</name>
        <dbReference type="ChEBI" id="CHEBI:29105"/>
    </ligand>
</feature>
<accession>A0A7W7D5U1</accession>
<comment type="caution">
    <text evidence="4">The sequence shown here is derived from an EMBL/GenBank/DDBJ whole genome shotgun (WGS) entry which is preliminary data.</text>
</comment>
<dbReference type="SUPFAM" id="SSF158745">
    <property type="entry name" value="LanC-like"/>
    <property type="match status" value="1"/>
</dbReference>
<dbReference type="CDD" id="cd04791">
    <property type="entry name" value="LanC_SerThrkinase"/>
    <property type="match status" value="1"/>
</dbReference>
<keyword evidence="1" id="KW-0862">Zinc</keyword>
<organism evidence="4 5">
    <name type="scientific">Sphaerisporangium siamense</name>
    <dbReference type="NCBI Taxonomy" id="795645"/>
    <lineage>
        <taxon>Bacteria</taxon>
        <taxon>Bacillati</taxon>
        <taxon>Actinomycetota</taxon>
        <taxon>Actinomycetes</taxon>
        <taxon>Streptosporangiales</taxon>
        <taxon>Streptosporangiaceae</taxon>
        <taxon>Sphaerisporangium</taxon>
    </lineage>
</organism>
<dbReference type="SMART" id="SM00220">
    <property type="entry name" value="S_TKc"/>
    <property type="match status" value="1"/>
</dbReference>
<dbReference type="NCBIfam" id="NF038150">
    <property type="entry name" value="lanthi_synth_IV"/>
    <property type="match status" value="1"/>
</dbReference>
<dbReference type="GO" id="GO:0005524">
    <property type="term" value="F:ATP binding"/>
    <property type="evidence" value="ECO:0007669"/>
    <property type="project" value="InterPro"/>
</dbReference>
<evidence type="ECO:0000313" key="5">
    <source>
        <dbReference type="Proteomes" id="UP000542210"/>
    </source>
</evidence>
<dbReference type="Gene3D" id="3.30.200.20">
    <property type="entry name" value="Phosphorylase Kinase, domain 1"/>
    <property type="match status" value="1"/>
</dbReference>
<sequence length="912" mass="96495">MDATRAVAEHGPEGDRHLLEDIARAALARAAGGGATWQVRPGTPWTHVAPAGTARREQGWKLHVSATPLSAPVVLSRAADVLIRHESAFKFAATLKTTAMLVGRNYERGGAGKFITVYPADDDLFLTLAAELHDAVAGLPGPRILSDRPWRPGSPVHYRYGVFSGVRRLTNDGSYDVALRAPDGTLVADRREASFTPPPWATSPIPEPAADPSAPKKSAVVLLNDRFVVRGAIRHGNKGGVYRAEDRVTGAEVIVKEARAHAAAALDGTDARDLLRHEAAMLDALAPLGLAPRRIDLFEQGGNLFLAEEIVAGEQLRHWIAGRAAALTRESDAHARGLDPGTAVAMARELVALVAAVHDRGYVLRDLNPNNVMVTPDGDLRLIDLEMVTEPGTPAGRAYTPGYGPPEVVAGPETGPAPERTADLFSLGATLFHLASGVDPVLPPDLPAAEARPVHERFAVLVGAAGHVHPAVAALAPLILGLVAHDPDGRWSLERSRAFLAAPPAHRAGAEPPGDRLPAGARDLMLRDGLAHIIATQAAPEAERLWPAGAFGDTTDPLNVQYGAAGVLAVLVRAARGRPEPVARGLDDAIGRLAAWIDARLRDVPRILPGLYFGRSGTAWALYEAARHLGDDAMAGRALQLARDLPATWPNPDVCHGAAGAGLAVLGLWRATGDEGFAKQAIGYADALVMAARRRPEGVMWQIPRDFDSGLAGLQHYGYAHGVAGIGTYLLLAGAALDRPAYLDLAREAGDTLARVAIEDGDCAWWPSGEGSPRERLTHWCSGSSGVGTFLARLGALPGEGHRLHLARRAATAVRLARWHASPAACHGLAGDAQFLLDLADATGDPAYRDWAGELATAVHARHAVRDGRVVTPDEHHVDVTPGYNTGLAGTLDLLLRLRHGGGRMWVPGEAW</sequence>
<feature type="region of interest" description="Disordered" evidence="2">
    <location>
        <begin position="194"/>
        <end position="213"/>
    </location>
</feature>
<dbReference type="InterPro" id="IPR057929">
    <property type="entry name" value="RamC_N"/>
</dbReference>
<keyword evidence="5" id="KW-1185">Reference proteome</keyword>
<evidence type="ECO:0000256" key="1">
    <source>
        <dbReference type="PIRSR" id="PIRSR607822-1"/>
    </source>
</evidence>
<dbReference type="InterPro" id="IPR011009">
    <property type="entry name" value="Kinase-like_dom_sf"/>
</dbReference>
<evidence type="ECO:0000259" key="3">
    <source>
        <dbReference type="PROSITE" id="PS50011"/>
    </source>
</evidence>
<dbReference type="Pfam" id="PF05147">
    <property type="entry name" value="LANC_like"/>
    <property type="match status" value="1"/>
</dbReference>
<dbReference type="InterPro" id="IPR058053">
    <property type="entry name" value="RamC_C"/>
</dbReference>
<dbReference type="Gene3D" id="1.50.10.20">
    <property type="match status" value="1"/>
</dbReference>
<dbReference type="SMART" id="SM01260">
    <property type="entry name" value="LANC_like"/>
    <property type="match status" value="1"/>
</dbReference>
<protein>
    <submittedName>
        <fullName evidence="4">tRNA A-37 threonylcarbamoyl transferase component Bud32</fullName>
    </submittedName>
</protein>
<dbReference type="EMBL" id="JACHND010000001">
    <property type="protein sequence ID" value="MBB4700845.1"/>
    <property type="molecule type" value="Genomic_DNA"/>
</dbReference>
<dbReference type="InterPro" id="IPR000719">
    <property type="entry name" value="Prot_kinase_dom"/>
</dbReference>
<feature type="compositionally biased region" description="Pro residues" evidence="2">
    <location>
        <begin position="196"/>
        <end position="209"/>
    </location>
</feature>
<evidence type="ECO:0000313" key="4">
    <source>
        <dbReference type="EMBL" id="MBB4700845.1"/>
    </source>
</evidence>
<dbReference type="Pfam" id="PF00069">
    <property type="entry name" value="Pkinase"/>
    <property type="match status" value="1"/>
</dbReference>
<dbReference type="AlphaFoldDB" id="A0A7W7D5U1"/>
<dbReference type="PRINTS" id="PR01950">
    <property type="entry name" value="LANCSUPER"/>
</dbReference>
<name>A0A7W7D5U1_9ACTN</name>
<evidence type="ECO:0000256" key="2">
    <source>
        <dbReference type="SAM" id="MobiDB-lite"/>
    </source>
</evidence>
<feature type="binding site" evidence="1">
    <location>
        <position position="826"/>
    </location>
    <ligand>
        <name>Zn(2+)</name>
        <dbReference type="ChEBI" id="CHEBI:29105"/>
    </ligand>
</feature>
<dbReference type="GO" id="GO:0004672">
    <property type="term" value="F:protein kinase activity"/>
    <property type="evidence" value="ECO:0007669"/>
    <property type="project" value="InterPro"/>
</dbReference>
<dbReference type="InterPro" id="IPR007822">
    <property type="entry name" value="LANC-like"/>
</dbReference>
<dbReference type="SUPFAM" id="SSF56112">
    <property type="entry name" value="Protein kinase-like (PK-like)"/>
    <property type="match status" value="1"/>
</dbReference>
<reference evidence="4 5" key="1">
    <citation type="submission" date="2020-08" db="EMBL/GenBank/DDBJ databases">
        <title>Sequencing the genomes of 1000 actinobacteria strains.</title>
        <authorList>
            <person name="Klenk H.-P."/>
        </authorList>
    </citation>
    <scope>NUCLEOTIDE SEQUENCE [LARGE SCALE GENOMIC DNA]</scope>
    <source>
        <strain evidence="4 5">DSM 45784</strain>
    </source>
</reference>
<dbReference type="PANTHER" id="PTHR12736:SF7">
    <property type="entry name" value="LANC-LIKE PROTEIN 3"/>
    <property type="match status" value="1"/>
</dbReference>
<dbReference type="PROSITE" id="PS50011">
    <property type="entry name" value="PROTEIN_KINASE_DOM"/>
    <property type="match status" value="1"/>
</dbReference>
<dbReference type="Gene3D" id="1.10.510.10">
    <property type="entry name" value="Transferase(Phosphotransferase) domain 1"/>
    <property type="match status" value="1"/>
</dbReference>
<gene>
    <name evidence="4" type="ORF">BJ982_002389</name>
</gene>
<dbReference type="RefSeq" id="WP_184879518.1">
    <property type="nucleotide sequence ID" value="NZ_BOOV01000017.1"/>
</dbReference>
<dbReference type="Proteomes" id="UP000542210">
    <property type="component" value="Unassembled WGS sequence"/>
</dbReference>
<dbReference type="GO" id="GO:0046872">
    <property type="term" value="F:metal ion binding"/>
    <property type="evidence" value="ECO:0007669"/>
    <property type="project" value="UniProtKB-KW"/>
</dbReference>
<dbReference type="PANTHER" id="PTHR12736">
    <property type="entry name" value="LANC-LIKE PROTEIN"/>
    <property type="match status" value="1"/>
</dbReference>
<dbReference type="Pfam" id="PF25816">
    <property type="entry name" value="RamC_N"/>
    <property type="match status" value="1"/>
</dbReference>
<keyword evidence="4" id="KW-0808">Transferase</keyword>